<proteinExistence type="predicted"/>
<dbReference type="GO" id="GO:0006777">
    <property type="term" value="P:Mo-molybdopterin cofactor biosynthetic process"/>
    <property type="evidence" value="ECO:0007669"/>
    <property type="project" value="InterPro"/>
</dbReference>
<evidence type="ECO:0008006" key="4">
    <source>
        <dbReference type="Google" id="ProtNLM"/>
    </source>
</evidence>
<organism evidence="2 3">
    <name type="scientific">Lentinula lateritia</name>
    <dbReference type="NCBI Taxonomy" id="40482"/>
    <lineage>
        <taxon>Eukaryota</taxon>
        <taxon>Fungi</taxon>
        <taxon>Dikarya</taxon>
        <taxon>Basidiomycota</taxon>
        <taxon>Agaricomycotina</taxon>
        <taxon>Agaricomycetes</taxon>
        <taxon>Agaricomycetidae</taxon>
        <taxon>Agaricales</taxon>
        <taxon>Marasmiineae</taxon>
        <taxon>Omphalotaceae</taxon>
        <taxon>Lentinula</taxon>
    </lineage>
</organism>
<dbReference type="PANTHER" id="PTHR33359:SF1">
    <property type="entry name" value="MOLYBDOPTERIN SYNTHASE SULFUR CARRIER SUBUNIT"/>
    <property type="match status" value="1"/>
</dbReference>
<dbReference type="EMBL" id="JANVFS010000002">
    <property type="protein sequence ID" value="KAJ4494990.1"/>
    <property type="molecule type" value="Genomic_DNA"/>
</dbReference>
<reference evidence="2" key="1">
    <citation type="submission" date="2022-08" db="EMBL/GenBank/DDBJ databases">
        <authorList>
            <consortium name="DOE Joint Genome Institute"/>
            <person name="Min B."/>
            <person name="Riley R."/>
            <person name="Sierra-Patev S."/>
            <person name="Naranjo-Ortiz M."/>
            <person name="Looney B."/>
            <person name="Konkel Z."/>
            <person name="Slot J.C."/>
            <person name="Sakamoto Y."/>
            <person name="Steenwyk J.L."/>
            <person name="Rokas A."/>
            <person name="Carro J."/>
            <person name="Camarero S."/>
            <person name="Ferreira P."/>
            <person name="Molpeceres G."/>
            <person name="Ruiz-Duenas F.J."/>
            <person name="Serrano A."/>
            <person name="Henrissat B."/>
            <person name="Drula E."/>
            <person name="Hughes K.W."/>
            <person name="Mata J.L."/>
            <person name="Ishikawa N.K."/>
            <person name="Vargas-Isla R."/>
            <person name="Ushijima S."/>
            <person name="Smith C.A."/>
            <person name="Ahrendt S."/>
            <person name="Andreopoulos W."/>
            <person name="He G."/>
            <person name="Labutti K."/>
            <person name="Lipzen A."/>
            <person name="Ng V."/>
            <person name="Sandor L."/>
            <person name="Barry K."/>
            <person name="Martinez A.T."/>
            <person name="Xiao Y."/>
            <person name="Gibbons J.G."/>
            <person name="Terashima K."/>
            <person name="Hibbett D.S."/>
            <person name="Grigoriev I.V."/>
        </authorList>
    </citation>
    <scope>NUCLEOTIDE SEQUENCE</scope>
    <source>
        <strain evidence="2">Sp2 HRB7682 ss15</strain>
    </source>
</reference>
<name>A0A9W9B1Y1_9AGAR</name>
<dbReference type="Proteomes" id="UP001150238">
    <property type="component" value="Unassembled WGS sequence"/>
</dbReference>
<feature type="region of interest" description="Disordered" evidence="1">
    <location>
        <begin position="48"/>
        <end position="72"/>
    </location>
</feature>
<accession>A0A9W9B1Y1</accession>
<dbReference type="CDD" id="cd00754">
    <property type="entry name" value="Ubl_MoaD"/>
    <property type="match status" value="1"/>
</dbReference>
<evidence type="ECO:0000256" key="1">
    <source>
        <dbReference type="SAM" id="MobiDB-lite"/>
    </source>
</evidence>
<sequence>MSSTSTSTAHITVLYFAAASTTLGITEEKIPIPEKGFYLSQLKDLLVERHSRDNPSNDNGSGKKGGGGGKKIGEALRKVLDSSQWSVDAEMVDDDEDLTKVELGDGVEVAVICPVSGG</sequence>
<dbReference type="Gene3D" id="3.10.20.30">
    <property type="match status" value="1"/>
</dbReference>
<dbReference type="GO" id="GO:1990133">
    <property type="term" value="C:molybdopterin adenylyltransferase complex"/>
    <property type="evidence" value="ECO:0007669"/>
    <property type="project" value="TreeGrafter"/>
</dbReference>
<dbReference type="InterPro" id="IPR044672">
    <property type="entry name" value="MOCS2A"/>
</dbReference>
<dbReference type="PANTHER" id="PTHR33359">
    <property type="entry name" value="MOLYBDOPTERIN SYNTHASE SULFUR CARRIER SUBUNIT"/>
    <property type="match status" value="1"/>
</dbReference>
<dbReference type="InterPro" id="IPR012675">
    <property type="entry name" value="Beta-grasp_dom_sf"/>
</dbReference>
<comment type="caution">
    <text evidence="2">The sequence shown here is derived from an EMBL/GenBank/DDBJ whole genome shotgun (WGS) entry which is preliminary data.</text>
</comment>
<evidence type="ECO:0000313" key="2">
    <source>
        <dbReference type="EMBL" id="KAJ4494990.1"/>
    </source>
</evidence>
<protein>
    <recommendedName>
        <fullName evidence="4">MOCS2A</fullName>
    </recommendedName>
</protein>
<reference evidence="2" key="2">
    <citation type="journal article" date="2023" name="Proc. Natl. Acad. Sci. U.S.A.">
        <title>A global phylogenomic analysis of the shiitake genus Lentinula.</title>
        <authorList>
            <person name="Sierra-Patev S."/>
            <person name="Min B."/>
            <person name="Naranjo-Ortiz M."/>
            <person name="Looney B."/>
            <person name="Konkel Z."/>
            <person name="Slot J.C."/>
            <person name="Sakamoto Y."/>
            <person name="Steenwyk J.L."/>
            <person name="Rokas A."/>
            <person name="Carro J."/>
            <person name="Camarero S."/>
            <person name="Ferreira P."/>
            <person name="Molpeceres G."/>
            <person name="Ruiz-Duenas F.J."/>
            <person name="Serrano A."/>
            <person name="Henrissat B."/>
            <person name="Drula E."/>
            <person name="Hughes K.W."/>
            <person name="Mata J.L."/>
            <person name="Ishikawa N.K."/>
            <person name="Vargas-Isla R."/>
            <person name="Ushijima S."/>
            <person name="Smith C.A."/>
            <person name="Donoghue J."/>
            <person name="Ahrendt S."/>
            <person name="Andreopoulos W."/>
            <person name="He G."/>
            <person name="LaButti K."/>
            <person name="Lipzen A."/>
            <person name="Ng V."/>
            <person name="Riley R."/>
            <person name="Sandor L."/>
            <person name="Barry K."/>
            <person name="Martinez A.T."/>
            <person name="Xiao Y."/>
            <person name="Gibbons J.G."/>
            <person name="Terashima K."/>
            <person name="Grigoriev I.V."/>
            <person name="Hibbett D."/>
        </authorList>
    </citation>
    <scope>NUCLEOTIDE SEQUENCE</scope>
    <source>
        <strain evidence="2">Sp2 HRB7682 ss15</strain>
    </source>
</reference>
<dbReference type="AlphaFoldDB" id="A0A9W9B1Y1"/>
<gene>
    <name evidence="2" type="ORF">C8J55DRAFT_554595</name>
</gene>
<evidence type="ECO:0000313" key="3">
    <source>
        <dbReference type="Proteomes" id="UP001150238"/>
    </source>
</evidence>